<organism evidence="1 2">
    <name type="scientific">Gaiella occulta</name>
    <dbReference type="NCBI Taxonomy" id="1002870"/>
    <lineage>
        <taxon>Bacteria</taxon>
        <taxon>Bacillati</taxon>
        <taxon>Actinomycetota</taxon>
        <taxon>Thermoleophilia</taxon>
        <taxon>Gaiellales</taxon>
        <taxon>Gaiellaceae</taxon>
        <taxon>Gaiella</taxon>
    </lineage>
</organism>
<keyword evidence="2" id="KW-1185">Reference proteome</keyword>
<evidence type="ECO:0000313" key="1">
    <source>
        <dbReference type="EMBL" id="RDI75752.1"/>
    </source>
</evidence>
<dbReference type="EMBL" id="QQZY01000001">
    <property type="protein sequence ID" value="RDI75752.1"/>
    <property type="molecule type" value="Genomic_DNA"/>
</dbReference>
<name>A0A7M2Z1R8_9ACTN</name>
<proteinExistence type="predicted"/>
<dbReference type="Proteomes" id="UP000254134">
    <property type="component" value="Unassembled WGS sequence"/>
</dbReference>
<accession>A0A7M2Z1R8</accession>
<dbReference type="RefSeq" id="WP_147281137.1">
    <property type="nucleotide sequence ID" value="NZ_QQZY01000001.1"/>
</dbReference>
<gene>
    <name evidence="1" type="ORF">Gocc_0171</name>
</gene>
<evidence type="ECO:0000313" key="2">
    <source>
        <dbReference type="Proteomes" id="UP000254134"/>
    </source>
</evidence>
<reference evidence="1 2" key="1">
    <citation type="submission" date="2018-07" db="EMBL/GenBank/DDBJ databases">
        <title>High-quality-draft genome sequence of Gaiella occulta.</title>
        <authorList>
            <person name="Severino R."/>
            <person name="Froufe H.J.C."/>
            <person name="Rainey F.A."/>
            <person name="Barroso C."/>
            <person name="Albuquerque L."/>
            <person name="Lobo-Da-Cunha A."/>
            <person name="Da Costa M.S."/>
            <person name="Egas C."/>
        </authorList>
    </citation>
    <scope>NUCLEOTIDE SEQUENCE [LARGE SCALE GENOMIC DNA]</scope>
    <source>
        <strain evidence="1 2">F2-233</strain>
    </source>
</reference>
<comment type="caution">
    <text evidence="1">The sequence shown here is derived from an EMBL/GenBank/DDBJ whole genome shotgun (WGS) entry which is preliminary data.</text>
</comment>
<reference evidence="2" key="2">
    <citation type="journal article" date="2019" name="MicrobiologyOpen">
        <title>High-quality draft genome sequence of Gaiella occulta isolated from a 150 meter deep mineral water borehole and comparison with the genome sequences of other deep-branching lineages of the phylum Actinobacteria.</title>
        <authorList>
            <person name="Severino R."/>
            <person name="Froufe H.J.C."/>
            <person name="Barroso C."/>
            <person name="Albuquerque L."/>
            <person name="Lobo-da-Cunha A."/>
            <person name="da Costa M.S."/>
            <person name="Egas C."/>
        </authorList>
    </citation>
    <scope>NUCLEOTIDE SEQUENCE [LARGE SCALE GENOMIC DNA]</scope>
    <source>
        <strain evidence="2">F2-233</strain>
    </source>
</reference>
<dbReference type="AlphaFoldDB" id="A0A7M2Z1R8"/>
<sequence length="63" mass="7169">MQRLRPLSEQECYLRCYGWAGREDAVKVLRPADPVQHEPSSALTERIRLAFEARIDARAAEAA</sequence>
<protein>
    <submittedName>
        <fullName evidence="1">Uncharacterized protein</fullName>
    </submittedName>
</protein>